<dbReference type="KEGG" id="scd:Spica_1547"/>
<keyword evidence="3" id="KW-1185">Reference proteome</keyword>
<dbReference type="RefSeq" id="WP_013969000.1">
    <property type="nucleotide sequence ID" value="NC_015732.1"/>
</dbReference>
<dbReference type="STRING" id="744872.Spica_1547"/>
<evidence type="ECO:0000313" key="2">
    <source>
        <dbReference type="EMBL" id="AEJ19691.1"/>
    </source>
</evidence>
<evidence type="ECO:0000259" key="1">
    <source>
        <dbReference type="Pfam" id="PF01837"/>
    </source>
</evidence>
<protein>
    <recommendedName>
        <fullName evidence="1">Homocysteine biosynthesis enzyme sulfur-incorporation domain-containing protein</fullName>
    </recommendedName>
</protein>
<feature type="domain" description="Homocysteine biosynthesis enzyme sulfur-incorporation" evidence="1">
    <location>
        <begin position="20"/>
        <end position="364"/>
    </location>
</feature>
<dbReference type="OrthoDB" id="9765041at2"/>
<sequence>MGETKKSWEEINQKLAAGKAVVLTAEETAELAKTETPEEVAKKVDVVTTGTFGAMCSSGMFINFGHPEPPIRMELITLDGVPVFGGVAAVDAYIGATETHPDDGRFGGAHIIEKLIRGEEVFLKAHAKGTDCYPRRDIETYIHKDRVNEMILTNPRNAYQNYPAATNSTHKTLHTYMGTLLPSFMNVNYSTSGCLSPLLNDPYLRTIGIGSPVFLGGAIGSVAWNGTQFNTEKPVNDRGIPLSNARTLMLVGNAKEMSADWIRAGYYEKYGVTMYVGVGFAIPVLDEDMAYRVMIRNEDIETSLCDYGVDGHPALARVNYRDLMSGTIELRGKRVRTAPLSSYRRARLLAEQLKTMVLQGSFPLTPPARPLPEHSRVQGLSIIRDRRA</sequence>
<accession>F8EZ99</accession>
<dbReference type="InterPro" id="IPR002708">
    <property type="entry name" value="HcyBio"/>
</dbReference>
<dbReference type="EMBL" id="CP002868">
    <property type="protein sequence ID" value="AEJ19691.1"/>
    <property type="molecule type" value="Genomic_DNA"/>
</dbReference>
<name>F8EZ99_GRAC1</name>
<reference evidence="3" key="1">
    <citation type="journal article" date="2013" name="Stand. Genomic Sci.">
        <title>Genome sequence of the thermophilic fresh-water bacterium Spirochaeta caldaria type strain (H1(T)), reclassification of Spirochaeta caldaria, Spirochaeta stenostrepta, and Spirochaeta zuelzerae in the genus Treponema as Treponema caldaria comb. nov., Treponema stenostrepta comb. nov., and Treponema zuelzerae comb. nov., and emendation of the genus Treponema.</title>
        <authorList>
            <person name="Abt B."/>
            <person name="Goker M."/>
            <person name="Scheuner C."/>
            <person name="Han C."/>
            <person name="Lu M."/>
            <person name="Misra M."/>
            <person name="Lapidus A."/>
            <person name="Nolan M."/>
            <person name="Lucas S."/>
            <person name="Hammon N."/>
            <person name="Deshpande S."/>
            <person name="Cheng J.F."/>
            <person name="Tapia R."/>
            <person name="Goodwin L.A."/>
            <person name="Pitluck S."/>
            <person name="Liolios K."/>
            <person name="Pagani I."/>
            <person name="Ivanova N."/>
            <person name="Mavromatis K."/>
            <person name="Mikhailova N."/>
            <person name="Huntemann M."/>
            <person name="Pati A."/>
            <person name="Chen A."/>
            <person name="Palaniappan K."/>
            <person name="Land M."/>
            <person name="Hauser L."/>
            <person name="Jeffries C.D."/>
            <person name="Rohde M."/>
            <person name="Spring S."/>
            <person name="Gronow S."/>
            <person name="Detter J.C."/>
            <person name="Bristow J."/>
            <person name="Eisen J.A."/>
            <person name="Markowitz V."/>
            <person name="Hugenholtz P."/>
            <person name="Kyrpides N.C."/>
            <person name="Woyke T."/>
            <person name="Klenk H.P."/>
        </authorList>
    </citation>
    <scope>NUCLEOTIDE SEQUENCE</scope>
    <source>
        <strain evidence="3">ATCC 51460 / DSM 7334 / H1</strain>
    </source>
</reference>
<gene>
    <name evidence="2" type="ordered locus">Spica_1547</name>
</gene>
<organism evidence="2 3">
    <name type="scientific">Gracilinema caldarium (strain ATCC 51460 / DSM 7334 / H1)</name>
    <name type="common">Treponema caldarium</name>
    <dbReference type="NCBI Taxonomy" id="744872"/>
    <lineage>
        <taxon>Bacteria</taxon>
        <taxon>Pseudomonadati</taxon>
        <taxon>Spirochaetota</taxon>
        <taxon>Spirochaetia</taxon>
        <taxon>Spirochaetales</taxon>
        <taxon>Breznakiellaceae</taxon>
        <taxon>Gracilinema</taxon>
    </lineage>
</organism>
<dbReference type="Pfam" id="PF01837">
    <property type="entry name" value="HcyBio"/>
    <property type="match status" value="1"/>
</dbReference>
<dbReference type="Proteomes" id="UP000000503">
    <property type="component" value="Chromosome"/>
</dbReference>
<proteinExistence type="predicted"/>
<dbReference type="HOGENOM" id="CLU_043239_0_0_12"/>
<evidence type="ECO:0000313" key="3">
    <source>
        <dbReference type="Proteomes" id="UP000000503"/>
    </source>
</evidence>
<dbReference type="eggNOG" id="COG1900">
    <property type="taxonomic scope" value="Bacteria"/>
</dbReference>
<dbReference type="AlphaFoldDB" id="F8EZ99"/>